<evidence type="ECO:0000256" key="6">
    <source>
        <dbReference type="PIRSR" id="PIRSR000350-4"/>
    </source>
</evidence>
<feature type="domain" description="Pyridine nucleotide-disulphide oxidoreductase dimerisation" evidence="7">
    <location>
        <begin position="365"/>
        <end position="471"/>
    </location>
</feature>
<dbReference type="PIRSF" id="PIRSF000350">
    <property type="entry name" value="Mercury_reductase_MerA"/>
    <property type="match status" value="1"/>
</dbReference>
<dbReference type="PRINTS" id="PR00368">
    <property type="entry name" value="FADPNR"/>
</dbReference>
<keyword evidence="9" id="KW-0560">Oxidoreductase</keyword>
<proteinExistence type="inferred from homology"/>
<dbReference type="Gene3D" id="3.50.50.60">
    <property type="entry name" value="FAD/NAD(P)-binding domain"/>
    <property type="match status" value="2"/>
</dbReference>
<organism evidence="9 10">
    <name type="scientific">Mycolicibacterium smegmatis (strain ATCC 700084 / mc(2)155)</name>
    <name type="common">Mycobacterium smegmatis</name>
    <dbReference type="NCBI Taxonomy" id="246196"/>
    <lineage>
        <taxon>Bacteria</taxon>
        <taxon>Bacillati</taxon>
        <taxon>Actinomycetota</taxon>
        <taxon>Actinomycetes</taxon>
        <taxon>Mycobacteriales</taxon>
        <taxon>Mycobacteriaceae</taxon>
        <taxon>Mycolicibacterium</taxon>
    </lineage>
</organism>
<dbReference type="PATRIC" id="fig|246196.56.peg.4414"/>
<dbReference type="GO" id="GO:0003955">
    <property type="term" value="F:NAD(P)H dehydrogenase (quinone) activity"/>
    <property type="evidence" value="ECO:0007669"/>
    <property type="project" value="TreeGrafter"/>
</dbReference>
<dbReference type="InterPro" id="IPR001100">
    <property type="entry name" value="Pyr_nuc-diS_OxRdtase"/>
</dbReference>
<evidence type="ECO:0000313" key="10">
    <source>
        <dbReference type="Proteomes" id="UP000006158"/>
    </source>
</evidence>
<dbReference type="SUPFAM" id="SSF51905">
    <property type="entry name" value="FAD/NAD(P)-binding domain"/>
    <property type="match status" value="1"/>
</dbReference>
<dbReference type="Proteomes" id="UP000006158">
    <property type="component" value="Chromosome"/>
</dbReference>
<keyword evidence="2" id="KW-0285">Flavoprotein</keyword>
<reference evidence="9 10" key="1">
    <citation type="journal article" date="2007" name="Genome Biol.">
        <title>Interrupted coding sequences in Mycobacterium smegmatis: authentic mutations or sequencing errors?</title>
        <authorList>
            <person name="Deshayes C."/>
            <person name="Perrodou E."/>
            <person name="Gallien S."/>
            <person name="Euphrasie D."/>
            <person name="Schaeffer C."/>
            <person name="Van-Dorsselaer A."/>
            <person name="Poch O."/>
            <person name="Lecompte O."/>
            <person name="Reyrat J.M."/>
        </authorList>
    </citation>
    <scope>NUCLEOTIDE SEQUENCE [LARGE SCALE GENOMIC DNA]</scope>
    <source>
        <strain evidence="10">ATCC 700084 / mc(2)155</strain>
    </source>
</reference>
<dbReference type="Gene3D" id="3.30.390.30">
    <property type="match status" value="1"/>
</dbReference>
<dbReference type="SUPFAM" id="SSF55424">
    <property type="entry name" value="FAD/NAD-linked reductases, dimerisation (C-terminal) domain"/>
    <property type="match status" value="1"/>
</dbReference>
<dbReference type="PANTHER" id="PTHR43014">
    <property type="entry name" value="MERCURIC REDUCTASE"/>
    <property type="match status" value="1"/>
</dbReference>
<sequence>MVDMIRQEFDVVVIGGGVGGVAAARKLAAAGLTVAIIEDRLVGGECHYFGCNPSKTLIRPIEVFNLARAVPGVRETIGKEIVYTPRVFDKRDAIIEYLSDHDRTTSLQQAGAAVFHGSGRLSGPRTVRVTHTDRHAGHTDSVLTALHAVVLATGTRPNIPAVPGLAQARPWTNRDLTTMTHVPGRTLVVGGGPMSVEFSTILAGLGSEVTHLVRGNSLLGGCEPEAREMVTQSLRDNGVTFHFGTQLSGVARPVPAGPVTVTFKNRTAEVDEIVLAAGRHTNTDDLGLDTVGLRSGEIVAVNDNLQAVGVPGGWLYALGDTTGRARLSHISTYHGRLAADIIVARAAGHHHLLDELSARDAHSQAQVIFTDPQLVRVGRSEHQARAEGLAVRTRTAHYPEAVTHFALNRDEFVGWAKLVIDDEHNTLLGATFVGPQFSELVQAATLAIVAKLPISLLRHAVAPHPTINQAWDPLLAQETELVQHLRTCEPTTHRVAL</sequence>
<comment type="similarity">
    <text evidence="1">Belongs to the class-I pyridine nucleotide-disulfide oxidoreductase family.</text>
</comment>
<dbReference type="Pfam" id="PF07992">
    <property type="entry name" value="Pyr_redox_2"/>
    <property type="match status" value="1"/>
</dbReference>
<feature type="domain" description="FAD/NAD(P)-binding" evidence="8">
    <location>
        <begin position="9"/>
        <end position="333"/>
    </location>
</feature>
<dbReference type="RefSeq" id="WP_014878029.1">
    <property type="nucleotide sequence ID" value="NC_008596.1"/>
</dbReference>
<dbReference type="PANTHER" id="PTHR43014:SF2">
    <property type="entry name" value="MERCURIC REDUCTASE"/>
    <property type="match status" value="1"/>
</dbReference>
<evidence type="ECO:0000256" key="5">
    <source>
        <dbReference type="PIRSR" id="PIRSR000350-3"/>
    </source>
</evidence>
<protein>
    <submittedName>
        <fullName evidence="9">Pyridine nucleotide-disulfide oxidoreductase dimerization region</fullName>
        <ecNumber evidence="9">1.-.-.-</ecNumber>
    </submittedName>
</protein>
<dbReference type="InterPro" id="IPR036188">
    <property type="entry name" value="FAD/NAD-bd_sf"/>
</dbReference>
<feature type="binding site" evidence="5">
    <location>
        <position position="55"/>
    </location>
    <ligand>
        <name>FAD</name>
        <dbReference type="ChEBI" id="CHEBI:57692"/>
    </ligand>
</feature>
<evidence type="ECO:0000256" key="3">
    <source>
        <dbReference type="ARBA" id="ARBA00022827"/>
    </source>
</evidence>
<dbReference type="KEGG" id="msg:MSMEI_4313"/>
<feature type="binding site" evidence="5">
    <location>
        <begin position="190"/>
        <end position="197"/>
    </location>
    <ligand>
        <name>NAD(+)</name>
        <dbReference type="ChEBI" id="CHEBI:57540"/>
    </ligand>
</feature>
<dbReference type="AlphaFoldDB" id="I7GDF1"/>
<keyword evidence="3 5" id="KW-0274">FAD</keyword>
<feature type="disulfide bond" description="Redox-active" evidence="6">
    <location>
        <begin position="46"/>
        <end position="51"/>
    </location>
</feature>
<evidence type="ECO:0000259" key="8">
    <source>
        <dbReference type="Pfam" id="PF07992"/>
    </source>
</evidence>
<evidence type="ECO:0000256" key="4">
    <source>
        <dbReference type="PIRSR" id="PIRSR000350-2"/>
    </source>
</evidence>
<name>I7GDF1_MYCS2</name>
<feature type="binding site" evidence="5">
    <location>
        <position position="320"/>
    </location>
    <ligand>
        <name>FAD</name>
        <dbReference type="ChEBI" id="CHEBI:57692"/>
    </ligand>
</feature>
<accession>I7GDF1</accession>
<feature type="active site" description="Proton acceptor" evidence="4">
    <location>
        <position position="464"/>
    </location>
</feature>
<evidence type="ECO:0000256" key="1">
    <source>
        <dbReference type="ARBA" id="ARBA00007532"/>
    </source>
</evidence>
<dbReference type="Pfam" id="PF02852">
    <property type="entry name" value="Pyr_redox_dim"/>
    <property type="match status" value="1"/>
</dbReference>
<dbReference type="GO" id="GO:0050660">
    <property type="term" value="F:flavin adenine dinucleotide binding"/>
    <property type="evidence" value="ECO:0007669"/>
    <property type="project" value="TreeGrafter"/>
</dbReference>
<dbReference type="InterPro" id="IPR023753">
    <property type="entry name" value="FAD/NAD-binding_dom"/>
</dbReference>
<keyword evidence="5" id="KW-0520">NAD</keyword>
<comment type="cofactor">
    <cofactor evidence="5">
        <name>FAD</name>
        <dbReference type="ChEBI" id="CHEBI:57692"/>
    </cofactor>
    <text evidence="5">Binds 1 FAD per subunit.</text>
</comment>
<dbReference type="PRINTS" id="PR00411">
    <property type="entry name" value="PNDRDTASEI"/>
</dbReference>
<keyword evidence="5" id="KW-0547">Nucleotide-binding</keyword>
<dbReference type="GeneID" id="93459131"/>
<feature type="binding site" evidence="5">
    <location>
        <position position="278"/>
    </location>
    <ligand>
        <name>NAD(+)</name>
        <dbReference type="ChEBI" id="CHEBI:57540"/>
    </ligand>
</feature>
<evidence type="ECO:0000256" key="2">
    <source>
        <dbReference type="ARBA" id="ARBA00022630"/>
    </source>
</evidence>
<dbReference type="InterPro" id="IPR016156">
    <property type="entry name" value="FAD/NAD-linked_Rdtase_dimer_sf"/>
</dbReference>
<evidence type="ECO:0000313" key="9">
    <source>
        <dbReference type="EMBL" id="AFP40769.1"/>
    </source>
</evidence>
<feature type="binding site" evidence="5">
    <location>
        <position position="119"/>
    </location>
    <ligand>
        <name>FAD</name>
        <dbReference type="ChEBI" id="CHEBI:57692"/>
    </ligand>
</feature>
<dbReference type="EC" id="1.-.-.-" evidence="9"/>
<gene>
    <name evidence="9" type="ordered locus">MSMEI_4313</name>
</gene>
<evidence type="ECO:0000259" key="7">
    <source>
        <dbReference type="Pfam" id="PF02852"/>
    </source>
</evidence>
<dbReference type="EMBL" id="CP001663">
    <property type="protein sequence ID" value="AFP40769.1"/>
    <property type="molecule type" value="Genomic_DNA"/>
</dbReference>
<dbReference type="InterPro" id="IPR004099">
    <property type="entry name" value="Pyr_nucl-diS_OxRdtase_dimer"/>
</dbReference>
<reference evidence="9 10" key="2">
    <citation type="journal article" date="2009" name="Genome Res.">
        <title>Ortho-proteogenomics: multiple proteomes investigation through orthology and a new MS-based protocol.</title>
        <authorList>
            <person name="Gallien S."/>
            <person name="Perrodou E."/>
            <person name="Carapito C."/>
            <person name="Deshayes C."/>
            <person name="Reyrat J.M."/>
            <person name="Van Dorsselaer A."/>
            <person name="Poch O."/>
            <person name="Schaeffer C."/>
            <person name="Lecompte O."/>
        </authorList>
    </citation>
    <scope>NUCLEOTIDE SEQUENCE [LARGE SCALE GENOMIC DNA]</scope>
    <source>
        <strain evidence="10">ATCC 700084 / mc(2)155</strain>
    </source>
</reference>